<feature type="compositionally biased region" description="Polar residues" evidence="1">
    <location>
        <begin position="121"/>
        <end position="147"/>
    </location>
</feature>
<feature type="compositionally biased region" description="Low complexity" evidence="1">
    <location>
        <begin position="148"/>
        <end position="162"/>
    </location>
</feature>
<keyword evidence="2" id="KW-0472">Membrane</keyword>
<feature type="region of interest" description="Disordered" evidence="1">
    <location>
        <begin position="243"/>
        <end position="263"/>
    </location>
</feature>
<evidence type="ECO:0000256" key="2">
    <source>
        <dbReference type="SAM" id="Phobius"/>
    </source>
</evidence>
<accession>A0AAT9PDX3</accession>
<evidence type="ECO:0000256" key="1">
    <source>
        <dbReference type="SAM" id="MobiDB-lite"/>
    </source>
</evidence>
<feature type="region of interest" description="Disordered" evidence="1">
    <location>
        <begin position="84"/>
        <end position="175"/>
    </location>
</feature>
<evidence type="ECO:0000313" key="4">
    <source>
        <dbReference type="Proteomes" id="UP000829560"/>
    </source>
</evidence>
<gene>
    <name evidence="3" type="ORF">MN210_11820</name>
</gene>
<evidence type="ECO:0000313" key="3">
    <source>
        <dbReference type="EMBL" id="UNK04836.2"/>
    </source>
</evidence>
<organism evidence="3 4">
    <name type="scientific">Psychrobacter raelei</name>
    <dbReference type="NCBI Taxonomy" id="2565531"/>
    <lineage>
        <taxon>Bacteria</taxon>
        <taxon>Pseudomonadati</taxon>
        <taxon>Pseudomonadota</taxon>
        <taxon>Gammaproteobacteria</taxon>
        <taxon>Moraxellales</taxon>
        <taxon>Moraxellaceae</taxon>
        <taxon>Psychrobacter</taxon>
    </lineage>
</organism>
<feature type="compositionally biased region" description="Polar residues" evidence="1">
    <location>
        <begin position="84"/>
        <end position="101"/>
    </location>
</feature>
<dbReference type="KEGG" id="prae:MN210_11820"/>
<dbReference type="EMBL" id="CP093310">
    <property type="protein sequence ID" value="UNK04836.2"/>
    <property type="molecule type" value="Genomic_DNA"/>
</dbReference>
<protein>
    <submittedName>
        <fullName evidence="3">Uncharacterized protein</fullName>
    </submittedName>
</protein>
<feature type="compositionally biased region" description="Polar residues" evidence="1">
    <location>
        <begin position="244"/>
        <end position="254"/>
    </location>
</feature>
<dbReference type="AlphaFoldDB" id="A0AAT9PDX3"/>
<feature type="compositionally biased region" description="Low complexity" evidence="1">
    <location>
        <begin position="102"/>
        <end position="119"/>
    </location>
</feature>
<name>A0AAT9PDX3_9GAMM</name>
<keyword evidence="2" id="KW-0812">Transmembrane</keyword>
<dbReference type="RefSeq" id="WP_338412105.1">
    <property type="nucleotide sequence ID" value="NZ_CP093310.2"/>
</dbReference>
<keyword evidence="2" id="KW-1133">Transmembrane helix</keyword>
<dbReference type="Proteomes" id="UP000829560">
    <property type="component" value="Chromosome"/>
</dbReference>
<proteinExistence type="predicted"/>
<keyword evidence="4" id="KW-1185">Reference proteome</keyword>
<sequence>MSAKKFDKFKKWLPALSLAVVIHLILIAVVMNSQKQTVITADNSLVSTPTTNVEAALINDDELLNDTEVLTTLSDTKIIEKTTQSTDKAGDQAQNKQADQDTGSATQQSGASQGNSASNIDKASSNTNTDSTSPALQAEANKTSQMDNANTNTTATYSSASSEPPYLEKNTSSASDQLLLSRDLPQAEAHGLAEEKGFKSTAQEVEALNDKLGRMVDEVKEQKLKEIDAQQQASKAAYLRARNIQLSSTEQNPAATKDDRGDE</sequence>
<feature type="transmembrane region" description="Helical" evidence="2">
    <location>
        <begin position="12"/>
        <end position="31"/>
    </location>
</feature>
<reference evidence="3" key="1">
    <citation type="submission" date="2024-03" db="EMBL/GenBank/DDBJ databases">
        <title>Psychrobacter raelis sp. nov. isolated from a dog with peritonitis.</title>
        <authorList>
            <person name="Schiavone A."/>
            <person name="Manzulli V."/>
            <person name="Camarda A."/>
            <person name="Cafiero M.A."/>
            <person name="Vasco I."/>
            <person name="Marino L."/>
            <person name="Pennuzzi G."/>
            <person name="Serrecchia L."/>
            <person name="Galante D."/>
            <person name="Pugliese N."/>
        </authorList>
    </citation>
    <scope>NUCLEOTIDE SEQUENCE</scope>
    <source>
        <strain evidence="3">PraFG1</strain>
    </source>
</reference>